<proteinExistence type="predicted"/>
<reference evidence="3" key="1">
    <citation type="submission" date="2016-06" db="UniProtKB">
        <authorList>
            <consortium name="WormBaseParasite"/>
        </authorList>
    </citation>
    <scope>IDENTIFICATION</scope>
</reference>
<keyword evidence="2" id="KW-1185">Reference proteome</keyword>
<name>A0A183JPP8_9TREM</name>
<dbReference type="WBParaSite" id="SCUD_0000468501-mRNA-1">
    <property type="protein sequence ID" value="SCUD_0000468501-mRNA-1"/>
    <property type="gene ID" value="SCUD_0000468501"/>
</dbReference>
<evidence type="ECO:0000313" key="1">
    <source>
        <dbReference type="EMBL" id="VDO90432.1"/>
    </source>
</evidence>
<evidence type="ECO:0000313" key="3">
    <source>
        <dbReference type="WBParaSite" id="SCUD_0000468501-mRNA-1"/>
    </source>
</evidence>
<dbReference type="Proteomes" id="UP000279833">
    <property type="component" value="Unassembled WGS sequence"/>
</dbReference>
<evidence type="ECO:0000313" key="2">
    <source>
        <dbReference type="Proteomes" id="UP000279833"/>
    </source>
</evidence>
<accession>A0A183JPP8</accession>
<organism evidence="3">
    <name type="scientific">Schistosoma curassoni</name>
    <dbReference type="NCBI Taxonomy" id="6186"/>
    <lineage>
        <taxon>Eukaryota</taxon>
        <taxon>Metazoa</taxon>
        <taxon>Spiralia</taxon>
        <taxon>Lophotrochozoa</taxon>
        <taxon>Platyhelminthes</taxon>
        <taxon>Trematoda</taxon>
        <taxon>Digenea</taxon>
        <taxon>Strigeidida</taxon>
        <taxon>Schistosomatoidea</taxon>
        <taxon>Schistosomatidae</taxon>
        <taxon>Schistosoma</taxon>
    </lineage>
</organism>
<sequence length="131" mass="15548">MDLFYVTFPYRYIFRDIYQEVGWPIGLFGLRSLFEYASCVRKFLLKLHSGNITYFHVNDYIFDQSSPTFIQSSPSKFEISSSSTARKDYIQPSTSYIEQDRIIHIKKFIIEIKDDPFECKLNDIHTVSFNK</sequence>
<reference evidence="1 2" key="2">
    <citation type="submission" date="2018-11" db="EMBL/GenBank/DDBJ databases">
        <authorList>
            <consortium name="Pathogen Informatics"/>
        </authorList>
    </citation>
    <scope>NUCLEOTIDE SEQUENCE [LARGE SCALE GENOMIC DNA]</scope>
    <source>
        <strain evidence="1">Dakar</strain>
        <strain evidence="2">Dakar, Senegal</strain>
    </source>
</reference>
<dbReference type="AlphaFoldDB" id="A0A183JPP8"/>
<dbReference type="EMBL" id="UZAK01006523">
    <property type="protein sequence ID" value="VDO90432.1"/>
    <property type="molecule type" value="Genomic_DNA"/>
</dbReference>
<gene>
    <name evidence="1" type="ORF">SCUD_LOCUS4685</name>
</gene>
<protein>
    <submittedName>
        <fullName evidence="1 3">Uncharacterized protein</fullName>
    </submittedName>
</protein>